<dbReference type="EMBL" id="CAMXCT020000540">
    <property type="protein sequence ID" value="CAL1133534.1"/>
    <property type="molecule type" value="Genomic_DNA"/>
</dbReference>
<accession>A0A9P1BVB6</accession>
<reference evidence="3 4" key="2">
    <citation type="submission" date="2024-05" db="EMBL/GenBank/DDBJ databases">
        <authorList>
            <person name="Chen Y."/>
            <person name="Shah S."/>
            <person name="Dougan E. K."/>
            <person name="Thang M."/>
            <person name="Chan C."/>
        </authorList>
    </citation>
    <scope>NUCLEOTIDE SEQUENCE [LARGE SCALE GENOMIC DNA]</scope>
</reference>
<organism evidence="2">
    <name type="scientific">Cladocopium goreaui</name>
    <dbReference type="NCBI Taxonomy" id="2562237"/>
    <lineage>
        <taxon>Eukaryota</taxon>
        <taxon>Sar</taxon>
        <taxon>Alveolata</taxon>
        <taxon>Dinophyceae</taxon>
        <taxon>Suessiales</taxon>
        <taxon>Symbiodiniaceae</taxon>
        <taxon>Cladocopium</taxon>
    </lineage>
</organism>
<feature type="region of interest" description="Disordered" evidence="1">
    <location>
        <begin position="622"/>
        <end position="664"/>
    </location>
</feature>
<feature type="compositionally biased region" description="Basic and acidic residues" evidence="1">
    <location>
        <begin position="633"/>
        <end position="646"/>
    </location>
</feature>
<dbReference type="EMBL" id="CAMXCT030000540">
    <property type="protein sequence ID" value="CAL4767471.1"/>
    <property type="molecule type" value="Genomic_DNA"/>
</dbReference>
<evidence type="ECO:0000313" key="2">
    <source>
        <dbReference type="EMBL" id="CAI3980159.1"/>
    </source>
</evidence>
<dbReference type="Proteomes" id="UP001152797">
    <property type="component" value="Unassembled WGS sequence"/>
</dbReference>
<gene>
    <name evidence="2" type="ORF">C1SCF055_LOCUS8062</name>
</gene>
<reference evidence="2" key="1">
    <citation type="submission" date="2022-10" db="EMBL/GenBank/DDBJ databases">
        <authorList>
            <person name="Chen Y."/>
            <person name="Dougan E. K."/>
            <person name="Chan C."/>
            <person name="Rhodes N."/>
            <person name="Thang M."/>
        </authorList>
    </citation>
    <scope>NUCLEOTIDE SEQUENCE</scope>
</reference>
<evidence type="ECO:0000256" key="1">
    <source>
        <dbReference type="SAM" id="MobiDB-lite"/>
    </source>
</evidence>
<sequence length="750" mass="83316">MSRLKVGDASGDNCISCGSSISADNKSPVPLCCFPCYEDQSRIEEALEESEPQVLDSEVAEEFCPETPSKTSSHGEVPSEKVVEAAPESGWMRKKREGYGQWFARIRAFQEGPEACQSQAHYLHRWKSMSMEEQQGFQAEMAAKDSDHVGAAVVKTEPRTAFDEVPWLRDDDGFRRLVLPPGYTVSQLEKDFAEYQPWKHSQKRWEMYGLLLFLMEMPSCPIRNPAQACEQLKILKVNKHILYRIRKDFGNSLPFDCPPVFQAGRTPQSSLNEREKEDVFLFLKFHERTGTALTIQQCEDAIIIMKLAKEGRLDDKPTQSQLQERLESERPKRHHLWRDFKTWVEENKSPEEHLCLSRLKVKSVHELTSCTPKVVGAAYDALQALLTEHGFLEDGILKAESAGSDTLVKGITTKLGRNTAATHTPSVAFEHVSVCSFMPLCGKSLPPGFSSMLEKCCLAPMRALAALRRIVGEGLSEANQRAAWSHIGFETGSRILREKILVDRHAELFASKLAGPGDLPEPKSKSSAALDLLKIVSPAKKACQADSCNAQIPVTSKFCGDCGAANPHFDATTADLYRPGRKAGWRKVPEGEAIAPQTVEEDRLAAGVGDLLAVLRKKKESQATTKLVGEEEPAAKKAKISEKAPDDLEIPAGSKPVDSLSDEEHDLDTTSGCVAYICANFGKSRRDDIKPIAEFFVSSHLKPMCRKEALWSVFQKEVVNKGTLRSTAGRSAWLAAWRANRAKRFAKVKK</sequence>
<evidence type="ECO:0000313" key="4">
    <source>
        <dbReference type="Proteomes" id="UP001152797"/>
    </source>
</evidence>
<evidence type="ECO:0000313" key="3">
    <source>
        <dbReference type="EMBL" id="CAL4767471.1"/>
    </source>
</evidence>
<keyword evidence="4" id="KW-1185">Reference proteome</keyword>
<dbReference type="EMBL" id="CAMXCT010000540">
    <property type="protein sequence ID" value="CAI3980159.1"/>
    <property type="molecule type" value="Genomic_DNA"/>
</dbReference>
<proteinExistence type="predicted"/>
<feature type="region of interest" description="Disordered" evidence="1">
    <location>
        <begin position="64"/>
        <end position="85"/>
    </location>
</feature>
<dbReference type="AlphaFoldDB" id="A0A9P1BVB6"/>
<name>A0A9P1BVB6_9DINO</name>
<protein>
    <submittedName>
        <fullName evidence="3">DDE-1 domain-containing protein</fullName>
    </submittedName>
</protein>
<comment type="caution">
    <text evidence="2">The sequence shown here is derived from an EMBL/GenBank/DDBJ whole genome shotgun (WGS) entry which is preliminary data.</text>
</comment>